<dbReference type="PROSITE" id="PS51375">
    <property type="entry name" value="PPR"/>
    <property type="match status" value="1"/>
</dbReference>
<sequence>MALPRGPSSLRGSRRGAAPARSRARAAGTVRERPAPERAAEAPAGDRERAAAGRRALGGEIQNRRHGTALIEHHGRERSWGRALDILRQIGQLTLEPGTITLSAAISACGRGLQWTRCLQLLGEMRRSSLQPNGFTFTSCISACSRRREWARALAVFAAMQGAGVVPSPICWHAVAAACRRGGQWLLSRELLGSLDASAYDAAIRSGDSLQSWRQSLHFLWMMRAQGLEVAVPTVSVVLETCRRGQQWQRSLALAEVLLAPGAATPGPAAAAYHGGAIAAWGRGQHWAQALALLADMPRRGVPHTADACGAAVRACARSKEAWAAALRLVSDMLSLELAPDEVALAAAVKAARKGRQWQHALAHLGGMRQRRMEEILDALLAKAPSPPRGAEALARCLLAECEQRALLRHEAAVLRLWAAGGPEAGMDPGAAPLAAGVRLLEAGRAQ</sequence>
<organism evidence="4 5">
    <name type="scientific">Prorocentrum cordatum</name>
    <dbReference type="NCBI Taxonomy" id="2364126"/>
    <lineage>
        <taxon>Eukaryota</taxon>
        <taxon>Sar</taxon>
        <taxon>Alveolata</taxon>
        <taxon>Dinophyceae</taxon>
        <taxon>Prorocentrales</taxon>
        <taxon>Prorocentraceae</taxon>
        <taxon>Prorocentrum</taxon>
    </lineage>
</organism>
<evidence type="ECO:0008006" key="6">
    <source>
        <dbReference type="Google" id="ProtNLM"/>
    </source>
</evidence>
<proteinExistence type="predicted"/>
<comment type="caution">
    <text evidence="4">The sequence shown here is derived from an EMBL/GenBank/DDBJ whole genome shotgun (WGS) entry which is preliminary data.</text>
</comment>
<dbReference type="Proteomes" id="UP001189429">
    <property type="component" value="Unassembled WGS sequence"/>
</dbReference>
<accession>A0ABN9QSC1</accession>
<gene>
    <name evidence="4" type="ORF">PCOR1329_LOCUS13719</name>
</gene>
<dbReference type="InterPro" id="IPR002885">
    <property type="entry name" value="PPR_rpt"/>
</dbReference>
<reference evidence="4" key="1">
    <citation type="submission" date="2023-10" db="EMBL/GenBank/DDBJ databases">
        <authorList>
            <person name="Chen Y."/>
            <person name="Shah S."/>
            <person name="Dougan E. K."/>
            <person name="Thang M."/>
            <person name="Chan C."/>
        </authorList>
    </citation>
    <scope>NUCLEOTIDE SEQUENCE [LARGE SCALE GENOMIC DNA]</scope>
</reference>
<dbReference type="Gene3D" id="1.25.40.10">
    <property type="entry name" value="Tetratricopeptide repeat domain"/>
    <property type="match status" value="2"/>
</dbReference>
<evidence type="ECO:0000256" key="2">
    <source>
        <dbReference type="PROSITE-ProRule" id="PRU00708"/>
    </source>
</evidence>
<dbReference type="EMBL" id="CAUYUJ010004069">
    <property type="protein sequence ID" value="CAK0808002.1"/>
    <property type="molecule type" value="Genomic_DNA"/>
</dbReference>
<dbReference type="InterPro" id="IPR011990">
    <property type="entry name" value="TPR-like_helical_dom_sf"/>
</dbReference>
<feature type="non-terminal residue" evidence="4">
    <location>
        <position position="447"/>
    </location>
</feature>
<feature type="compositionally biased region" description="Basic and acidic residues" evidence="3">
    <location>
        <begin position="30"/>
        <end position="51"/>
    </location>
</feature>
<dbReference type="NCBIfam" id="TIGR00756">
    <property type="entry name" value="PPR"/>
    <property type="match status" value="1"/>
</dbReference>
<name>A0ABN9QSC1_9DINO</name>
<keyword evidence="1" id="KW-0677">Repeat</keyword>
<feature type="repeat" description="PPR" evidence="2">
    <location>
        <begin position="133"/>
        <end position="167"/>
    </location>
</feature>
<evidence type="ECO:0000313" key="5">
    <source>
        <dbReference type="Proteomes" id="UP001189429"/>
    </source>
</evidence>
<dbReference type="PANTHER" id="PTHR47447">
    <property type="entry name" value="OS03G0856100 PROTEIN"/>
    <property type="match status" value="1"/>
</dbReference>
<feature type="region of interest" description="Disordered" evidence="3">
    <location>
        <begin position="1"/>
        <end position="59"/>
    </location>
</feature>
<keyword evidence="5" id="KW-1185">Reference proteome</keyword>
<dbReference type="Pfam" id="PF13812">
    <property type="entry name" value="PPR_3"/>
    <property type="match status" value="1"/>
</dbReference>
<evidence type="ECO:0000313" key="4">
    <source>
        <dbReference type="EMBL" id="CAK0808002.1"/>
    </source>
</evidence>
<evidence type="ECO:0000256" key="3">
    <source>
        <dbReference type="SAM" id="MobiDB-lite"/>
    </source>
</evidence>
<dbReference type="PANTHER" id="PTHR47447:SF17">
    <property type="entry name" value="OS12G0638900 PROTEIN"/>
    <property type="match status" value="1"/>
</dbReference>
<evidence type="ECO:0000256" key="1">
    <source>
        <dbReference type="ARBA" id="ARBA00022737"/>
    </source>
</evidence>
<protein>
    <recommendedName>
        <fullName evidence="6">Pentatricopeptide repeat-containing protein, chloroplastic</fullName>
    </recommendedName>
</protein>
<feature type="compositionally biased region" description="Low complexity" evidence="3">
    <location>
        <begin position="1"/>
        <end position="28"/>
    </location>
</feature>